<dbReference type="EMBL" id="CP101740">
    <property type="protein sequence ID" value="UUL82625.1"/>
    <property type="molecule type" value="Genomic_DNA"/>
</dbReference>
<organism evidence="3 4">
    <name type="scientific">Sphingomonas qomolangmaensis</name>
    <dbReference type="NCBI Taxonomy" id="2918765"/>
    <lineage>
        <taxon>Bacteria</taxon>
        <taxon>Pseudomonadati</taxon>
        <taxon>Pseudomonadota</taxon>
        <taxon>Alphaproteobacteria</taxon>
        <taxon>Sphingomonadales</taxon>
        <taxon>Sphingomonadaceae</taxon>
        <taxon>Sphingomonas</taxon>
    </lineage>
</organism>
<dbReference type="Proteomes" id="UP001058533">
    <property type="component" value="Chromosome"/>
</dbReference>
<proteinExistence type="predicted"/>
<dbReference type="RefSeq" id="WP_256506469.1">
    <property type="nucleotide sequence ID" value="NZ_CP101740.1"/>
</dbReference>
<feature type="compositionally biased region" description="Basic and acidic residues" evidence="1">
    <location>
        <begin position="43"/>
        <end position="62"/>
    </location>
</feature>
<feature type="region of interest" description="Disordered" evidence="1">
    <location>
        <begin position="35"/>
        <end position="62"/>
    </location>
</feature>
<keyword evidence="2" id="KW-0472">Membrane</keyword>
<accession>A0ABY5L6N3</accession>
<keyword evidence="2" id="KW-0812">Transmembrane</keyword>
<evidence type="ECO:0000313" key="3">
    <source>
        <dbReference type="EMBL" id="UUL82625.1"/>
    </source>
</evidence>
<keyword evidence="4" id="KW-1185">Reference proteome</keyword>
<keyword evidence="2" id="KW-1133">Transmembrane helix</keyword>
<protein>
    <submittedName>
        <fullName evidence="3">Uncharacterized protein</fullName>
    </submittedName>
</protein>
<evidence type="ECO:0000256" key="2">
    <source>
        <dbReference type="SAM" id="Phobius"/>
    </source>
</evidence>
<reference evidence="3" key="1">
    <citation type="submission" date="2022-07" db="EMBL/GenBank/DDBJ databases">
        <title>Sphingomonas sp. nov., a novel bacterium isolated from the north slope of the Mount Everest.</title>
        <authorList>
            <person name="Cui X."/>
            <person name="Liu Y."/>
        </authorList>
    </citation>
    <scope>NUCLEOTIDE SEQUENCE</scope>
    <source>
        <strain evidence="3">S5-59</strain>
    </source>
</reference>
<feature type="transmembrane region" description="Helical" evidence="2">
    <location>
        <begin position="6"/>
        <end position="27"/>
    </location>
</feature>
<name>A0ABY5L6N3_9SPHN</name>
<sequence>MSFDFSSVWGALTIIGPIILVIAIVWAMRNNRGTAREVQATEEATRRNYDEQEKADKAADEH</sequence>
<evidence type="ECO:0000256" key="1">
    <source>
        <dbReference type="SAM" id="MobiDB-lite"/>
    </source>
</evidence>
<gene>
    <name evidence="3" type="ORF">NMP03_15880</name>
</gene>
<evidence type="ECO:0000313" key="4">
    <source>
        <dbReference type="Proteomes" id="UP001058533"/>
    </source>
</evidence>